<keyword evidence="2" id="KW-0690">Ribosome biogenesis</keyword>
<keyword evidence="4" id="KW-0539">Nucleus</keyword>
<dbReference type="InterPro" id="IPR057776">
    <property type="entry name" value="UTP23_sensor"/>
</dbReference>
<evidence type="ECO:0000313" key="9">
    <source>
        <dbReference type="EMBL" id="KAI0527495.1"/>
    </source>
</evidence>
<accession>A0A8T3C6R2</accession>
<evidence type="ECO:0000256" key="7">
    <source>
        <dbReference type="SAM" id="MobiDB-lite"/>
    </source>
</evidence>
<keyword evidence="3" id="KW-0698">rRNA processing</keyword>
<organism evidence="9 10">
    <name type="scientific">Dendrobium nobile</name>
    <name type="common">Orchid</name>
    <dbReference type="NCBI Taxonomy" id="94219"/>
    <lineage>
        <taxon>Eukaryota</taxon>
        <taxon>Viridiplantae</taxon>
        <taxon>Streptophyta</taxon>
        <taxon>Embryophyta</taxon>
        <taxon>Tracheophyta</taxon>
        <taxon>Spermatophyta</taxon>
        <taxon>Magnoliopsida</taxon>
        <taxon>Liliopsida</taxon>
        <taxon>Asparagales</taxon>
        <taxon>Orchidaceae</taxon>
        <taxon>Epidendroideae</taxon>
        <taxon>Malaxideae</taxon>
        <taxon>Dendrobiinae</taxon>
        <taxon>Dendrobium</taxon>
    </lineage>
</organism>
<dbReference type="PANTHER" id="PTHR12416">
    <property type="entry name" value="RRNA-PROCESSING PROTEIN UTP23 HOMOLOG"/>
    <property type="match status" value="1"/>
</dbReference>
<evidence type="ECO:0000256" key="5">
    <source>
        <dbReference type="ARBA" id="ARBA00037300"/>
    </source>
</evidence>
<dbReference type="Proteomes" id="UP000829196">
    <property type="component" value="Unassembled WGS sequence"/>
</dbReference>
<protein>
    <recommendedName>
        <fullName evidence="8">UTP23 sensor motif region domain-containing protein</fullName>
    </recommendedName>
</protein>
<dbReference type="InterPro" id="IPR006984">
    <property type="entry name" value="Fcf1/UTP23"/>
</dbReference>
<dbReference type="CDD" id="cd08553">
    <property type="entry name" value="PIN_Fcf1-like"/>
    <property type="match status" value="1"/>
</dbReference>
<keyword evidence="10" id="KW-1185">Reference proteome</keyword>
<dbReference type="FunFam" id="3.40.50.1010:FF:000006">
    <property type="entry name" value="rRNA-processing protein UTP23 homolog"/>
    <property type="match status" value="1"/>
</dbReference>
<evidence type="ECO:0000256" key="2">
    <source>
        <dbReference type="ARBA" id="ARBA00022517"/>
    </source>
</evidence>
<dbReference type="SUPFAM" id="SSF88723">
    <property type="entry name" value="PIN domain-like"/>
    <property type="match status" value="1"/>
</dbReference>
<feature type="compositionally biased region" description="Basic and acidic residues" evidence="7">
    <location>
        <begin position="265"/>
        <end position="277"/>
    </location>
</feature>
<gene>
    <name evidence="9" type="ORF">KFK09_003096</name>
</gene>
<comment type="function">
    <text evidence="5">Involved in rRNA-processing and ribosome biogenesis.</text>
</comment>
<comment type="subcellular location">
    <subcellularLocation>
        <location evidence="1">Nucleus</location>
        <location evidence="1">Nucleolus</location>
    </subcellularLocation>
</comment>
<evidence type="ECO:0000256" key="4">
    <source>
        <dbReference type="ARBA" id="ARBA00023242"/>
    </source>
</evidence>
<evidence type="ECO:0000256" key="3">
    <source>
        <dbReference type="ARBA" id="ARBA00022552"/>
    </source>
</evidence>
<feature type="domain" description="UTP23 sensor motif region" evidence="8">
    <location>
        <begin position="219"/>
        <end position="235"/>
    </location>
</feature>
<dbReference type="Pfam" id="PF24779">
    <property type="entry name" value="UTP23_sensor"/>
    <property type="match status" value="1"/>
</dbReference>
<name>A0A8T3C6R2_DENNO</name>
<reference evidence="9" key="1">
    <citation type="journal article" date="2022" name="Front. Genet.">
        <title>Chromosome-Scale Assembly of the Dendrobium nobile Genome Provides Insights Into the Molecular Mechanism of the Biosynthesis of the Medicinal Active Ingredient of Dendrobium.</title>
        <authorList>
            <person name="Xu Q."/>
            <person name="Niu S.-C."/>
            <person name="Li K.-L."/>
            <person name="Zheng P.-J."/>
            <person name="Zhang X.-J."/>
            <person name="Jia Y."/>
            <person name="Liu Y."/>
            <person name="Niu Y.-X."/>
            <person name="Yu L.-H."/>
            <person name="Chen D.-F."/>
            <person name="Zhang G.-Q."/>
        </authorList>
    </citation>
    <scope>NUCLEOTIDE SEQUENCE</scope>
    <source>
        <tissue evidence="9">Leaf</tissue>
    </source>
</reference>
<proteinExistence type="inferred from homology"/>
<dbReference type="InterPro" id="IPR029060">
    <property type="entry name" value="PIN-like_dom_sf"/>
</dbReference>
<sequence>MRLKKQKRHRKVVRFYSACFGFREPYKVLCDGTFIHHILLHGLTPADKSLSNLLGARVLLFTSRCVIGELTSLGESHAVALEAAHQIMTAMCDHEKRVDAETCIQSIIGESNSEHFFIATQDSEIRKKFREVPGVPVIYGLRNSLFLEQPSLNQKEFVKSTEEKRLHMDESEYLKIWKRELKEKLTSAGAVSTSMEEFAKTNRSNSMRTLGAVDKVRLKKRRAKGPNPLSCKKKKQNEGASVTKNQNGLAAVTLNKRKRTRKRKREDNESKSEQAKS</sequence>
<evidence type="ECO:0000313" key="10">
    <source>
        <dbReference type="Proteomes" id="UP000829196"/>
    </source>
</evidence>
<comment type="similarity">
    <text evidence="6">Belongs to the UTP23/FCF1 family. UTP23 subfamily.</text>
</comment>
<feature type="compositionally biased region" description="Polar residues" evidence="7">
    <location>
        <begin position="238"/>
        <end position="248"/>
    </location>
</feature>
<dbReference type="GO" id="GO:0006364">
    <property type="term" value="P:rRNA processing"/>
    <property type="evidence" value="ECO:0007669"/>
    <property type="project" value="UniProtKB-KW"/>
</dbReference>
<comment type="caution">
    <text evidence="9">The sequence shown here is derived from an EMBL/GenBank/DDBJ whole genome shotgun (WGS) entry which is preliminary data.</text>
</comment>
<dbReference type="SMR" id="A0A8T3C6R2"/>
<dbReference type="Gene3D" id="3.40.50.1010">
    <property type="entry name" value="5'-nuclease"/>
    <property type="match status" value="1"/>
</dbReference>
<dbReference type="EMBL" id="JAGYWB010000003">
    <property type="protein sequence ID" value="KAI0527495.1"/>
    <property type="molecule type" value="Genomic_DNA"/>
</dbReference>
<evidence type="ECO:0000259" key="8">
    <source>
        <dbReference type="Pfam" id="PF24779"/>
    </source>
</evidence>
<evidence type="ECO:0000256" key="1">
    <source>
        <dbReference type="ARBA" id="ARBA00004604"/>
    </source>
</evidence>
<dbReference type="GO" id="GO:0032040">
    <property type="term" value="C:small-subunit processome"/>
    <property type="evidence" value="ECO:0007669"/>
    <property type="project" value="InterPro"/>
</dbReference>
<feature type="region of interest" description="Disordered" evidence="7">
    <location>
        <begin position="220"/>
        <end position="277"/>
    </location>
</feature>
<feature type="compositionally biased region" description="Basic residues" evidence="7">
    <location>
        <begin position="255"/>
        <end position="264"/>
    </location>
</feature>
<dbReference type="Pfam" id="PF04900">
    <property type="entry name" value="Fcf1"/>
    <property type="match status" value="1"/>
</dbReference>
<evidence type="ECO:0000256" key="6">
    <source>
        <dbReference type="ARBA" id="ARBA00038503"/>
    </source>
</evidence>
<dbReference type="OrthoDB" id="25675at2759"/>
<dbReference type="AlphaFoldDB" id="A0A8T3C6R2"/>